<dbReference type="InterPro" id="IPR015421">
    <property type="entry name" value="PyrdxlP-dep_Trfase_major"/>
</dbReference>
<dbReference type="Pfam" id="PF00155">
    <property type="entry name" value="Aminotran_1_2"/>
    <property type="match status" value="1"/>
</dbReference>
<dbReference type="PANTHER" id="PTHR13693:SF100">
    <property type="entry name" value="8-AMINO-7-OXONONANOATE SYNTHASE"/>
    <property type="match status" value="1"/>
</dbReference>
<dbReference type="PROSITE" id="PS00599">
    <property type="entry name" value="AA_TRANSFER_CLASS_2"/>
    <property type="match status" value="1"/>
</dbReference>
<dbReference type="Gene3D" id="3.40.640.10">
    <property type="entry name" value="Type I PLP-dependent aspartate aminotransferase-like (Major domain)"/>
    <property type="match status" value="1"/>
</dbReference>
<dbReference type="InterPro" id="IPR001917">
    <property type="entry name" value="Aminotrans_II_pyridoxalP_BS"/>
</dbReference>
<dbReference type="Gene3D" id="3.90.1150.10">
    <property type="entry name" value="Aspartate Aminotransferase, domain 1"/>
    <property type="match status" value="1"/>
</dbReference>
<evidence type="ECO:0000256" key="8">
    <source>
        <dbReference type="ARBA" id="ARBA00022898"/>
    </source>
</evidence>
<proteinExistence type="inferred from homology"/>
<dbReference type="GO" id="GO:0030170">
    <property type="term" value="F:pyridoxal phosphate binding"/>
    <property type="evidence" value="ECO:0007669"/>
    <property type="project" value="InterPro"/>
</dbReference>
<feature type="domain" description="Aminotransferase class I/classII large" evidence="12">
    <location>
        <begin position="43"/>
        <end position="383"/>
    </location>
</feature>
<dbReference type="InterPro" id="IPR004723">
    <property type="entry name" value="AONS_Archaea/Proteobacteria"/>
</dbReference>
<evidence type="ECO:0000256" key="2">
    <source>
        <dbReference type="ARBA" id="ARBA00004746"/>
    </source>
</evidence>
<evidence type="ECO:0000256" key="1">
    <source>
        <dbReference type="ARBA" id="ARBA00001933"/>
    </source>
</evidence>
<evidence type="ECO:0000256" key="6">
    <source>
        <dbReference type="ARBA" id="ARBA00022679"/>
    </source>
</evidence>
<evidence type="ECO:0000256" key="11">
    <source>
        <dbReference type="ARBA" id="ARBA00047715"/>
    </source>
</evidence>
<comment type="pathway">
    <text evidence="2">Cofactor biosynthesis; biotin biosynthesis.</text>
</comment>
<dbReference type="EC" id="2.3.1.47" evidence="5"/>
<comment type="subunit">
    <text evidence="4">Homodimer.</text>
</comment>
<dbReference type="UniPathway" id="UPA00078"/>
<dbReference type="AlphaFoldDB" id="A0A3B1ATU1"/>
<dbReference type="InterPro" id="IPR022834">
    <property type="entry name" value="AONS_Proteobacteria"/>
</dbReference>
<evidence type="ECO:0000256" key="10">
    <source>
        <dbReference type="ARBA" id="ARBA00033381"/>
    </source>
</evidence>
<sequence>MSWQVKQQQLARQLIELKQQSLYRLRRVLNSAQDVVVNVNGKQVLNFCSNDYLGLANHPKLITAFKKAANDYGVGSGSAHLVTGHKTVHHELEQQLAEFVGRPRVLLFSTGYMANLGVISALLNKKDCIFSDKLNHASLVDASKLSAAQFKRYFHNDENNLKLKLQQAQMATTKLIVSDGIFSMDGDVIALDKIIPIAQQENAVLMIDDAHGLGVTGNTGRGTLEQFNATINDVPILMATLGKAFGTFGAFIAGSEVLIETLIQQARSYIYTTALPPAIASATLASLKLITNEQWRREQLQVRIQQFKLGAQQLGLKLMPSDTAIQPLVIGSSESAMRISQSLEQQGILISAIRPPTVPANTARLRITFSANHTEQHIDTLLLALENLLPEIQQDVC</sequence>
<dbReference type="InterPro" id="IPR050087">
    <property type="entry name" value="AON_synthase_class-II"/>
</dbReference>
<evidence type="ECO:0000259" key="12">
    <source>
        <dbReference type="Pfam" id="PF00155"/>
    </source>
</evidence>
<protein>
    <recommendedName>
        <fullName evidence="5">8-amino-7-oxononanoate synthase</fullName>
        <ecNumber evidence="5">2.3.1.47</ecNumber>
    </recommendedName>
    <alternativeName>
        <fullName evidence="9">7-keto-8-amino-pelargonic acid synthase</fullName>
    </alternativeName>
    <alternativeName>
        <fullName evidence="10">8-amino-7-ketopelargonate synthase</fullName>
    </alternativeName>
</protein>
<dbReference type="InterPro" id="IPR015422">
    <property type="entry name" value="PyrdxlP-dep_Trfase_small"/>
</dbReference>
<comment type="catalytic activity">
    <reaction evidence="11">
        <text>6-carboxyhexanoyl-[ACP] + L-alanine + H(+) = (8S)-8-amino-7-oxononanoate + holo-[ACP] + CO2</text>
        <dbReference type="Rhea" id="RHEA:42288"/>
        <dbReference type="Rhea" id="RHEA-COMP:9685"/>
        <dbReference type="Rhea" id="RHEA-COMP:9955"/>
        <dbReference type="ChEBI" id="CHEBI:15378"/>
        <dbReference type="ChEBI" id="CHEBI:16526"/>
        <dbReference type="ChEBI" id="CHEBI:57972"/>
        <dbReference type="ChEBI" id="CHEBI:64479"/>
        <dbReference type="ChEBI" id="CHEBI:78846"/>
        <dbReference type="ChEBI" id="CHEBI:149468"/>
        <dbReference type="EC" id="2.3.1.47"/>
    </reaction>
</comment>
<evidence type="ECO:0000256" key="7">
    <source>
        <dbReference type="ARBA" id="ARBA00022756"/>
    </source>
</evidence>
<evidence type="ECO:0000256" key="9">
    <source>
        <dbReference type="ARBA" id="ARBA00032610"/>
    </source>
</evidence>
<keyword evidence="6 13" id="KW-0808">Transferase</keyword>
<dbReference type="HAMAP" id="MF_01693">
    <property type="entry name" value="BioF_aminotrans_2"/>
    <property type="match status" value="1"/>
</dbReference>
<reference evidence="13" key="1">
    <citation type="submission" date="2018-06" db="EMBL/GenBank/DDBJ databases">
        <authorList>
            <person name="Zhirakovskaya E."/>
        </authorList>
    </citation>
    <scope>NUCLEOTIDE SEQUENCE</scope>
</reference>
<evidence type="ECO:0000313" key="13">
    <source>
        <dbReference type="EMBL" id="VAX01620.1"/>
    </source>
</evidence>
<organism evidence="13">
    <name type="scientific">hydrothermal vent metagenome</name>
    <dbReference type="NCBI Taxonomy" id="652676"/>
    <lineage>
        <taxon>unclassified sequences</taxon>
        <taxon>metagenomes</taxon>
        <taxon>ecological metagenomes</taxon>
    </lineage>
</organism>
<comment type="cofactor">
    <cofactor evidence="1">
        <name>pyridoxal 5'-phosphate</name>
        <dbReference type="ChEBI" id="CHEBI:597326"/>
    </cofactor>
</comment>
<dbReference type="GO" id="GO:0008710">
    <property type="term" value="F:8-amino-7-oxononanoate synthase activity"/>
    <property type="evidence" value="ECO:0007669"/>
    <property type="project" value="UniProtKB-EC"/>
</dbReference>
<evidence type="ECO:0000256" key="4">
    <source>
        <dbReference type="ARBA" id="ARBA00011738"/>
    </source>
</evidence>
<name>A0A3B1ATU1_9ZZZZ</name>
<keyword evidence="13" id="KW-0012">Acyltransferase</keyword>
<dbReference type="EMBL" id="UOFS01000049">
    <property type="protein sequence ID" value="VAX01620.1"/>
    <property type="molecule type" value="Genomic_DNA"/>
</dbReference>
<dbReference type="SUPFAM" id="SSF53383">
    <property type="entry name" value="PLP-dependent transferases"/>
    <property type="match status" value="1"/>
</dbReference>
<comment type="similarity">
    <text evidence="3">Belongs to the class-II pyridoxal-phosphate-dependent aminotransferase family. BioF subfamily.</text>
</comment>
<dbReference type="InterPro" id="IPR015424">
    <property type="entry name" value="PyrdxlP-dep_Trfase"/>
</dbReference>
<dbReference type="NCBIfam" id="TIGR00858">
    <property type="entry name" value="bioF"/>
    <property type="match status" value="1"/>
</dbReference>
<dbReference type="GO" id="GO:0009102">
    <property type="term" value="P:biotin biosynthetic process"/>
    <property type="evidence" value="ECO:0007669"/>
    <property type="project" value="UniProtKB-UniPathway"/>
</dbReference>
<keyword evidence="8" id="KW-0663">Pyridoxal phosphate</keyword>
<gene>
    <name evidence="13" type="ORF">MNBD_GAMMA22-2036</name>
</gene>
<dbReference type="PANTHER" id="PTHR13693">
    <property type="entry name" value="CLASS II AMINOTRANSFERASE/8-AMINO-7-OXONONANOATE SYNTHASE"/>
    <property type="match status" value="1"/>
</dbReference>
<keyword evidence="7" id="KW-0093">Biotin biosynthesis</keyword>
<accession>A0A3B1ATU1</accession>
<evidence type="ECO:0000256" key="3">
    <source>
        <dbReference type="ARBA" id="ARBA00010008"/>
    </source>
</evidence>
<dbReference type="CDD" id="cd06454">
    <property type="entry name" value="KBL_like"/>
    <property type="match status" value="1"/>
</dbReference>
<dbReference type="InterPro" id="IPR004839">
    <property type="entry name" value="Aminotransferase_I/II_large"/>
</dbReference>
<evidence type="ECO:0000256" key="5">
    <source>
        <dbReference type="ARBA" id="ARBA00013187"/>
    </source>
</evidence>